<dbReference type="InterPro" id="IPR038607">
    <property type="entry name" value="PhoD-like_sf"/>
</dbReference>
<protein>
    <submittedName>
        <fullName evidence="3">Alkaline phosphatase D family protein</fullName>
    </submittedName>
</protein>
<dbReference type="Gene3D" id="2.60.40.380">
    <property type="entry name" value="Purple acid phosphatase-like, N-terminal"/>
    <property type="match status" value="1"/>
</dbReference>
<dbReference type="PANTHER" id="PTHR43606">
    <property type="entry name" value="PHOSPHATASE, PUTATIVE (AFU_ORTHOLOGUE AFUA_6G08710)-RELATED"/>
    <property type="match status" value="1"/>
</dbReference>
<dbReference type="InterPro" id="IPR032093">
    <property type="entry name" value="PhoD_N"/>
</dbReference>
<dbReference type="EMBL" id="JARRAF010000022">
    <property type="protein sequence ID" value="MDK2125641.1"/>
    <property type="molecule type" value="Genomic_DNA"/>
</dbReference>
<name>A0ABT7E002_9NEIS</name>
<accession>A0ABT7E002</accession>
<dbReference type="PANTHER" id="PTHR43606:SF2">
    <property type="entry name" value="ALKALINE PHOSPHATASE FAMILY PROTEIN (AFU_ORTHOLOGUE AFUA_5G03860)"/>
    <property type="match status" value="1"/>
</dbReference>
<gene>
    <name evidence="3" type="ORF">PZA18_16425</name>
</gene>
<evidence type="ECO:0000313" key="4">
    <source>
        <dbReference type="Proteomes" id="UP001172778"/>
    </source>
</evidence>
<feature type="domain" description="PhoD-like phosphatase metallophosphatase" evidence="1">
    <location>
        <begin position="178"/>
        <end position="459"/>
    </location>
</feature>
<dbReference type="Proteomes" id="UP001172778">
    <property type="component" value="Unassembled WGS sequence"/>
</dbReference>
<feature type="domain" description="Phospholipase D N-terminal" evidence="2">
    <location>
        <begin position="59"/>
        <end position="165"/>
    </location>
</feature>
<dbReference type="InterPro" id="IPR052900">
    <property type="entry name" value="Phospholipid_Metab_Enz"/>
</dbReference>
<evidence type="ECO:0000313" key="3">
    <source>
        <dbReference type="EMBL" id="MDK2125641.1"/>
    </source>
</evidence>
<proteinExistence type="predicted"/>
<keyword evidence="4" id="KW-1185">Reference proteome</keyword>
<dbReference type="InterPro" id="IPR018946">
    <property type="entry name" value="PhoD-like_MPP"/>
</dbReference>
<dbReference type="SUPFAM" id="SSF56300">
    <property type="entry name" value="Metallo-dependent phosphatases"/>
    <property type="match status" value="1"/>
</dbReference>
<evidence type="ECO:0000259" key="1">
    <source>
        <dbReference type="Pfam" id="PF09423"/>
    </source>
</evidence>
<dbReference type="CDD" id="cd07389">
    <property type="entry name" value="MPP_PhoD"/>
    <property type="match status" value="1"/>
</dbReference>
<evidence type="ECO:0000259" key="2">
    <source>
        <dbReference type="Pfam" id="PF16655"/>
    </source>
</evidence>
<feature type="domain" description="PhoD-like phosphatase metallophosphatase" evidence="1">
    <location>
        <begin position="599"/>
        <end position="686"/>
    </location>
</feature>
<dbReference type="Pfam" id="PF16655">
    <property type="entry name" value="PhoD_N"/>
    <property type="match status" value="1"/>
</dbReference>
<sequence length="851" mass="90501">MDRRQFLKWGGFVTVTAATGNLMGCSSSDSSSTSTIPGTDITAPATPAATGSGWKFPQSIASGDPRPDSILLWTRVVPASADDVLTASTDTNVSIRLIVSDADHSSKLGSNSAIDGNLVVDTTVPAYAMYDNTVRSKITNLAAGKVYFYQFIAGDVRSRVGRFKTAPAKDADVSQLKFAFMTCQDWSINHWGAFSHLVANEKDLDFFVHLGDYIYETVGEAFQKGAVEAAHGPLSLPQGAFKPNSNVRYADALVDYRYLYKKYRSDTRLQAVHERYAVIAIWDDHEFSDDAWRDTHTYDNGTFNATVGGDNTHQPQRRRNANRAWYEYMPADIWFSAGETYGVENIKIYRELQFGKLMHLIMTDERLYRADHMIPEAATNPATGQAIGAIGARYMAPETTLYGAEQQKIALTTRIGTSDPLLLVSMLGQSQRQWWMDTMKSSPATWKIWGNEVSLLRMGINGTDAIATLIALGSISTLATGIGNAAASTGHVPTAAALVAGTTAGVPQANAAAVAKALATAYAAGANSVQTLVAATASSGLPTSVLGLMAQTFLAAMQVAAGDSTAQATAGAQVIAFGYIKADIMANQAKSTFITNSGKAAALTPFFQKFLLNADQWDGYNAERKALMAHLKDNGIKNVVAITGDIHSFFAGTVNDDYQASNGGTPVMVDLVTAGISSDSFFTYLQEAVGALSADLATLVYYPLTIPVTGLGTIKLNVDLLDYSLGRAAPNAAALGEQIRVQLRGALAAAGLPEAQLDATVAAVLAGLTSSSSFGSLVGLAQQLASLNSNPWLKYVETDAQGYSVITLTPGNLSCQFRRVNKLVGTNAPANVVASVKTATVTRDVVDVKIS</sequence>
<dbReference type="InterPro" id="IPR029052">
    <property type="entry name" value="Metallo-depent_PP-like"/>
</dbReference>
<dbReference type="Gene3D" id="3.60.21.70">
    <property type="entry name" value="PhoD-like phosphatase"/>
    <property type="match status" value="1"/>
</dbReference>
<reference evidence="3" key="1">
    <citation type="submission" date="2023-03" db="EMBL/GenBank/DDBJ databases">
        <title>Chitinimonas shenzhenensis gen. nov., sp. nov., a novel member of family Burkholderiaceae isolated from activated sludge collected in Shen Zhen, China.</title>
        <authorList>
            <person name="Wang X."/>
        </authorList>
    </citation>
    <scope>NUCLEOTIDE SEQUENCE</scope>
    <source>
        <strain evidence="3">DQS-5</strain>
    </source>
</reference>
<organism evidence="3 4">
    <name type="scientific">Parachitinimonas caeni</name>
    <dbReference type="NCBI Taxonomy" id="3031301"/>
    <lineage>
        <taxon>Bacteria</taxon>
        <taxon>Pseudomonadati</taxon>
        <taxon>Pseudomonadota</taxon>
        <taxon>Betaproteobacteria</taxon>
        <taxon>Neisseriales</taxon>
        <taxon>Chitinibacteraceae</taxon>
        <taxon>Parachitinimonas</taxon>
    </lineage>
</organism>
<dbReference type="Pfam" id="PF09423">
    <property type="entry name" value="PhoD"/>
    <property type="match status" value="2"/>
</dbReference>
<comment type="caution">
    <text evidence="3">The sequence shown here is derived from an EMBL/GenBank/DDBJ whole genome shotgun (WGS) entry which is preliminary data.</text>
</comment>